<proteinExistence type="predicted"/>
<dbReference type="Proteomes" id="UP000030765">
    <property type="component" value="Unassembled WGS sequence"/>
</dbReference>
<dbReference type="AlphaFoldDB" id="A0A084VUZ4"/>
<dbReference type="VEuPathDB" id="VectorBase:ASIC009432"/>
<organism evidence="2">
    <name type="scientific">Anopheles sinensis</name>
    <name type="common">Mosquito</name>
    <dbReference type="NCBI Taxonomy" id="74873"/>
    <lineage>
        <taxon>Eukaryota</taxon>
        <taxon>Metazoa</taxon>
        <taxon>Ecdysozoa</taxon>
        <taxon>Arthropoda</taxon>
        <taxon>Hexapoda</taxon>
        <taxon>Insecta</taxon>
        <taxon>Pterygota</taxon>
        <taxon>Neoptera</taxon>
        <taxon>Endopterygota</taxon>
        <taxon>Diptera</taxon>
        <taxon>Nematocera</taxon>
        <taxon>Culicoidea</taxon>
        <taxon>Culicidae</taxon>
        <taxon>Anophelinae</taxon>
        <taxon>Anopheles</taxon>
    </lineage>
</organism>
<evidence type="ECO:0000256" key="1">
    <source>
        <dbReference type="SAM" id="MobiDB-lite"/>
    </source>
</evidence>
<evidence type="ECO:0000313" key="4">
    <source>
        <dbReference type="Proteomes" id="UP000030765"/>
    </source>
</evidence>
<evidence type="ECO:0000313" key="3">
    <source>
        <dbReference type="EnsemblMetazoa" id="ASIC009432-PA"/>
    </source>
</evidence>
<feature type="compositionally biased region" description="Pro residues" evidence="1">
    <location>
        <begin position="1"/>
        <end position="10"/>
    </location>
</feature>
<reference evidence="2 4" key="1">
    <citation type="journal article" date="2014" name="BMC Genomics">
        <title>Genome sequence of Anopheles sinensis provides insight into genetics basis of mosquito competence for malaria parasites.</title>
        <authorList>
            <person name="Zhou D."/>
            <person name="Zhang D."/>
            <person name="Ding G."/>
            <person name="Shi L."/>
            <person name="Hou Q."/>
            <person name="Ye Y."/>
            <person name="Xu Y."/>
            <person name="Zhou H."/>
            <person name="Xiong C."/>
            <person name="Li S."/>
            <person name="Yu J."/>
            <person name="Hong S."/>
            <person name="Yu X."/>
            <person name="Zou P."/>
            <person name="Chen C."/>
            <person name="Chang X."/>
            <person name="Wang W."/>
            <person name="Lv Y."/>
            <person name="Sun Y."/>
            <person name="Ma L."/>
            <person name="Shen B."/>
            <person name="Zhu C."/>
        </authorList>
    </citation>
    <scope>NUCLEOTIDE SEQUENCE [LARGE SCALE GENOMIC DNA]</scope>
</reference>
<keyword evidence="4" id="KW-1185">Reference proteome</keyword>
<feature type="region of interest" description="Disordered" evidence="1">
    <location>
        <begin position="1"/>
        <end position="31"/>
    </location>
</feature>
<dbReference type="EMBL" id="KE525156">
    <property type="protein sequence ID" value="KFB41788.1"/>
    <property type="molecule type" value="Genomic_DNA"/>
</dbReference>
<reference evidence="3" key="2">
    <citation type="submission" date="2020-05" db="UniProtKB">
        <authorList>
            <consortium name="EnsemblMetazoa"/>
        </authorList>
    </citation>
    <scope>IDENTIFICATION</scope>
</reference>
<accession>A0A084VUZ4</accession>
<sequence length="174" mass="18960">MHQNKLPPPCGTEGTNAGHREGTMQRHPRRVRGQCIAAAKRSTRIRVPSGLSMSRHSLPPAGPHQHVEFRAQQLCATPLSTRDVVGWQQVSKGSKRVTGANKGGRGRAGLGLGGSIFAQNCPSLSPAPQHGQWWPVLLPLTEANLPSPKPFSYLKLPNPIPPTRPRSACERWRI</sequence>
<dbReference type="EnsemblMetazoa" id="ASIC009432-RA">
    <property type="protein sequence ID" value="ASIC009432-PA"/>
    <property type="gene ID" value="ASIC009432"/>
</dbReference>
<evidence type="ECO:0000313" key="2">
    <source>
        <dbReference type="EMBL" id="KFB41788.1"/>
    </source>
</evidence>
<protein>
    <submittedName>
        <fullName evidence="2 3">Uncharacterized protein</fullName>
    </submittedName>
</protein>
<gene>
    <name evidence="2" type="ORF">ZHAS_00009432</name>
</gene>
<name>A0A084VUZ4_ANOSI</name>
<dbReference type="EMBL" id="ATLV01017134">
    <property type="status" value="NOT_ANNOTATED_CDS"/>
    <property type="molecule type" value="Genomic_DNA"/>
</dbReference>